<organism evidence="2 3">
    <name type="scientific">Naematelia encephala</name>
    <dbReference type="NCBI Taxonomy" id="71784"/>
    <lineage>
        <taxon>Eukaryota</taxon>
        <taxon>Fungi</taxon>
        <taxon>Dikarya</taxon>
        <taxon>Basidiomycota</taxon>
        <taxon>Agaricomycotina</taxon>
        <taxon>Tremellomycetes</taxon>
        <taxon>Tremellales</taxon>
        <taxon>Naemateliaceae</taxon>
        <taxon>Naematelia</taxon>
    </lineage>
</organism>
<evidence type="ECO:0008006" key="4">
    <source>
        <dbReference type="Google" id="ProtNLM"/>
    </source>
</evidence>
<gene>
    <name evidence="2" type="ORF">BCR39DRAFT_585904</name>
</gene>
<accession>A0A1Y2BJL6</accession>
<name>A0A1Y2BJL6_9TREE</name>
<dbReference type="AlphaFoldDB" id="A0A1Y2BJL6"/>
<dbReference type="EMBL" id="MCFC01000002">
    <property type="protein sequence ID" value="ORY34972.1"/>
    <property type="molecule type" value="Genomic_DNA"/>
</dbReference>
<feature type="region of interest" description="Disordered" evidence="1">
    <location>
        <begin position="280"/>
        <end position="302"/>
    </location>
</feature>
<protein>
    <recommendedName>
        <fullName evidence="4">F-box domain-containing protein</fullName>
    </recommendedName>
</protein>
<comment type="caution">
    <text evidence="2">The sequence shown here is derived from an EMBL/GenBank/DDBJ whole genome shotgun (WGS) entry which is preliminary data.</text>
</comment>
<evidence type="ECO:0000313" key="3">
    <source>
        <dbReference type="Proteomes" id="UP000193986"/>
    </source>
</evidence>
<evidence type="ECO:0000256" key="1">
    <source>
        <dbReference type="SAM" id="MobiDB-lite"/>
    </source>
</evidence>
<feature type="region of interest" description="Disordered" evidence="1">
    <location>
        <begin position="329"/>
        <end position="348"/>
    </location>
</feature>
<keyword evidence="3" id="KW-1185">Reference proteome</keyword>
<reference evidence="2 3" key="1">
    <citation type="submission" date="2016-07" db="EMBL/GenBank/DDBJ databases">
        <title>Pervasive Adenine N6-methylation of Active Genes in Fungi.</title>
        <authorList>
            <consortium name="DOE Joint Genome Institute"/>
            <person name="Mondo S.J."/>
            <person name="Dannebaum R.O."/>
            <person name="Kuo R.C."/>
            <person name="Labutti K."/>
            <person name="Haridas S."/>
            <person name="Kuo A."/>
            <person name="Salamov A."/>
            <person name="Ahrendt S.R."/>
            <person name="Lipzen A."/>
            <person name="Sullivan W."/>
            <person name="Andreopoulos W.B."/>
            <person name="Clum A."/>
            <person name="Lindquist E."/>
            <person name="Daum C."/>
            <person name="Ramamoorthy G.K."/>
            <person name="Gryganskyi A."/>
            <person name="Culley D."/>
            <person name="Magnuson J.K."/>
            <person name="James T.Y."/>
            <person name="O'Malley M.A."/>
            <person name="Stajich J.E."/>
            <person name="Spatafora J.W."/>
            <person name="Visel A."/>
            <person name="Grigoriev I.V."/>
        </authorList>
    </citation>
    <scope>NUCLEOTIDE SEQUENCE [LARGE SCALE GENOMIC DNA]</scope>
    <source>
        <strain evidence="2 3">68-887.2</strain>
    </source>
</reference>
<evidence type="ECO:0000313" key="2">
    <source>
        <dbReference type="EMBL" id="ORY34972.1"/>
    </source>
</evidence>
<dbReference type="Proteomes" id="UP000193986">
    <property type="component" value="Unassembled WGS sequence"/>
</dbReference>
<proteinExistence type="predicted"/>
<sequence>MTTESSHSEPLRLSLSDSSPLTLDLENLTLVNDQLASPLRRIPNELFDMICTYLDSADERTFQSVCWRHRITFWKGIPHVIYPPRGENNSNSKVQPNDDWSLQSMTIDKGRSLEDLPPVTNVDTIYFTDGLINTICRRDGHSFGLPQDFIREWKKWCERNRFVASNAVLSISDLDQGSTQMMAALLSGTGVQHIVITNIHDASIGAFQSLPSWPPMGLSKIDIEMPTIRPGILSETLSNTQRAFLEAFYTAKVLSAIQLAVLGDYSSLRKDGIEKRISNVPKYDPTFPRPPWSKQPPTYQAVSSQDTEGKSLLLVAGPIPKKDELITSEQMAVGSNSGDGKSSSEPMTLRIQVDPNVTDAQRRAAHRRFLVRSNDLWS</sequence>
<dbReference type="InParanoid" id="A0A1Y2BJL6"/>
<feature type="compositionally biased region" description="Polar residues" evidence="1">
    <location>
        <begin position="329"/>
        <end position="346"/>
    </location>
</feature>